<sequence>MTQSSSEAAAGAEQRFGAYLDHLAAAFGHADRRTPVRQYCTGLLLPGE</sequence>
<evidence type="ECO:0000313" key="1">
    <source>
        <dbReference type="EMBL" id="CAA9313671.1"/>
    </source>
</evidence>
<accession>A0A6J4KTN6</accession>
<reference evidence="1" key="1">
    <citation type="submission" date="2020-02" db="EMBL/GenBank/DDBJ databases">
        <authorList>
            <person name="Meier V. D."/>
        </authorList>
    </citation>
    <scope>NUCLEOTIDE SEQUENCE</scope>
    <source>
        <strain evidence="1">AVDCRST_MAG40</strain>
    </source>
</reference>
<dbReference type="AlphaFoldDB" id="A0A6J4KTN6"/>
<protein>
    <recommendedName>
        <fullName evidence="2">Transposase IS701-like DDE domain-containing protein</fullName>
    </recommendedName>
</protein>
<proteinExistence type="predicted"/>
<dbReference type="EMBL" id="CADCTX010000336">
    <property type="protein sequence ID" value="CAA9313671.1"/>
    <property type="molecule type" value="Genomic_DNA"/>
</dbReference>
<gene>
    <name evidence="1" type="ORF">AVDCRST_MAG40-1122</name>
</gene>
<evidence type="ECO:0008006" key="2">
    <source>
        <dbReference type="Google" id="ProtNLM"/>
    </source>
</evidence>
<organism evidence="1">
    <name type="scientific">uncultured Gemmatimonadaceae bacterium</name>
    <dbReference type="NCBI Taxonomy" id="246130"/>
    <lineage>
        <taxon>Bacteria</taxon>
        <taxon>Pseudomonadati</taxon>
        <taxon>Gemmatimonadota</taxon>
        <taxon>Gemmatimonadia</taxon>
        <taxon>Gemmatimonadales</taxon>
        <taxon>Gemmatimonadaceae</taxon>
        <taxon>environmental samples</taxon>
    </lineage>
</organism>
<feature type="non-terminal residue" evidence="1">
    <location>
        <position position="48"/>
    </location>
</feature>
<name>A0A6J4KTN6_9BACT</name>